<evidence type="ECO:0000256" key="1">
    <source>
        <dbReference type="ARBA" id="ARBA00022553"/>
    </source>
</evidence>
<dbReference type="PANTHER" id="PTHR43214">
    <property type="entry name" value="TWO-COMPONENT RESPONSE REGULATOR"/>
    <property type="match status" value="1"/>
</dbReference>
<dbReference type="GO" id="GO:0006355">
    <property type="term" value="P:regulation of DNA-templated transcription"/>
    <property type="evidence" value="ECO:0007669"/>
    <property type="project" value="InterPro"/>
</dbReference>
<feature type="domain" description="HTH luxR-type" evidence="4">
    <location>
        <begin position="153"/>
        <end position="218"/>
    </location>
</feature>
<evidence type="ECO:0000256" key="2">
    <source>
        <dbReference type="ARBA" id="ARBA00023125"/>
    </source>
</evidence>
<dbReference type="SUPFAM" id="SSF46894">
    <property type="entry name" value="C-terminal effector domain of the bipartite response regulators"/>
    <property type="match status" value="1"/>
</dbReference>
<organism evidence="6 7">
    <name type="scientific">Spirosoma validum</name>
    <dbReference type="NCBI Taxonomy" id="2771355"/>
    <lineage>
        <taxon>Bacteria</taxon>
        <taxon>Pseudomonadati</taxon>
        <taxon>Bacteroidota</taxon>
        <taxon>Cytophagia</taxon>
        <taxon>Cytophagales</taxon>
        <taxon>Cytophagaceae</taxon>
        <taxon>Spirosoma</taxon>
    </lineage>
</organism>
<dbReference type="Gene3D" id="3.40.50.2300">
    <property type="match status" value="1"/>
</dbReference>
<dbReference type="InterPro" id="IPR016032">
    <property type="entry name" value="Sig_transdc_resp-reg_C-effctor"/>
</dbReference>
<evidence type="ECO:0000259" key="5">
    <source>
        <dbReference type="PROSITE" id="PS50110"/>
    </source>
</evidence>
<dbReference type="InterPro" id="IPR058245">
    <property type="entry name" value="NreC/VraR/RcsB-like_REC"/>
</dbReference>
<dbReference type="EMBL" id="JACXAA010000008">
    <property type="protein sequence ID" value="MBD2755453.1"/>
    <property type="molecule type" value="Genomic_DNA"/>
</dbReference>
<dbReference type="GO" id="GO:0003677">
    <property type="term" value="F:DNA binding"/>
    <property type="evidence" value="ECO:0007669"/>
    <property type="project" value="UniProtKB-KW"/>
</dbReference>
<sequence length="224" mass="25421">MNLTKIAIVDDHKLFRQGLTQILSRSSDYEVVLEAASGRELLEKIDTHMPDVVLLDLYMDDMDGKEVSKILLEKYEQLKIIILSMTYSPELIFQMTKLGVHGYLPKDIDQTLLRDAINQVRTKGYYINDEIAKALRQGVQTGDKKFTKNKVSLTSINVDLTEREMDVLKLICQGLNTGQIADKLFISYRTVEGHRKNLLEKTGANNSVSLALFAVKHHLLTPVE</sequence>
<dbReference type="SMART" id="SM00421">
    <property type="entry name" value="HTH_LUXR"/>
    <property type="match status" value="1"/>
</dbReference>
<dbReference type="PRINTS" id="PR00038">
    <property type="entry name" value="HTHLUXR"/>
</dbReference>
<dbReference type="InterPro" id="IPR039420">
    <property type="entry name" value="WalR-like"/>
</dbReference>
<name>A0A927GF86_9BACT</name>
<reference evidence="6" key="1">
    <citation type="submission" date="2020-09" db="EMBL/GenBank/DDBJ databases">
        <authorList>
            <person name="Kim M.K."/>
        </authorList>
    </citation>
    <scope>NUCLEOTIDE SEQUENCE</scope>
    <source>
        <strain evidence="6">BT704</strain>
    </source>
</reference>
<dbReference type="PROSITE" id="PS00622">
    <property type="entry name" value="HTH_LUXR_1"/>
    <property type="match status" value="1"/>
</dbReference>
<keyword evidence="2" id="KW-0238">DNA-binding</keyword>
<feature type="modified residue" description="4-aspartylphosphate" evidence="3">
    <location>
        <position position="56"/>
    </location>
</feature>
<evidence type="ECO:0000313" key="6">
    <source>
        <dbReference type="EMBL" id="MBD2755453.1"/>
    </source>
</evidence>
<dbReference type="Pfam" id="PF00196">
    <property type="entry name" value="GerE"/>
    <property type="match status" value="1"/>
</dbReference>
<dbReference type="Proteomes" id="UP000653797">
    <property type="component" value="Unassembled WGS sequence"/>
</dbReference>
<dbReference type="PANTHER" id="PTHR43214:SF43">
    <property type="entry name" value="TWO-COMPONENT RESPONSE REGULATOR"/>
    <property type="match status" value="1"/>
</dbReference>
<dbReference type="GO" id="GO:0000160">
    <property type="term" value="P:phosphorelay signal transduction system"/>
    <property type="evidence" value="ECO:0007669"/>
    <property type="project" value="InterPro"/>
</dbReference>
<dbReference type="PROSITE" id="PS50110">
    <property type="entry name" value="RESPONSE_REGULATORY"/>
    <property type="match status" value="1"/>
</dbReference>
<evidence type="ECO:0000313" key="7">
    <source>
        <dbReference type="Proteomes" id="UP000653797"/>
    </source>
</evidence>
<dbReference type="InterPro" id="IPR011006">
    <property type="entry name" value="CheY-like_superfamily"/>
</dbReference>
<dbReference type="InterPro" id="IPR001789">
    <property type="entry name" value="Sig_transdc_resp-reg_receiver"/>
</dbReference>
<dbReference type="CDD" id="cd06170">
    <property type="entry name" value="LuxR_C_like"/>
    <property type="match status" value="1"/>
</dbReference>
<comment type="caution">
    <text evidence="6">The sequence shown here is derived from an EMBL/GenBank/DDBJ whole genome shotgun (WGS) entry which is preliminary data.</text>
</comment>
<dbReference type="Pfam" id="PF00072">
    <property type="entry name" value="Response_reg"/>
    <property type="match status" value="1"/>
</dbReference>
<dbReference type="RefSeq" id="WP_191041070.1">
    <property type="nucleotide sequence ID" value="NZ_JACXAA010000008.1"/>
</dbReference>
<dbReference type="SMART" id="SM00448">
    <property type="entry name" value="REC"/>
    <property type="match status" value="1"/>
</dbReference>
<evidence type="ECO:0000256" key="3">
    <source>
        <dbReference type="PROSITE-ProRule" id="PRU00169"/>
    </source>
</evidence>
<keyword evidence="7" id="KW-1185">Reference proteome</keyword>
<proteinExistence type="predicted"/>
<dbReference type="CDD" id="cd17535">
    <property type="entry name" value="REC_NarL-like"/>
    <property type="match status" value="1"/>
</dbReference>
<dbReference type="InterPro" id="IPR000792">
    <property type="entry name" value="Tscrpt_reg_LuxR_C"/>
</dbReference>
<dbReference type="AlphaFoldDB" id="A0A927GF86"/>
<gene>
    <name evidence="6" type="ORF">IC230_21300</name>
</gene>
<dbReference type="SUPFAM" id="SSF52172">
    <property type="entry name" value="CheY-like"/>
    <property type="match status" value="1"/>
</dbReference>
<feature type="domain" description="Response regulatory" evidence="5">
    <location>
        <begin position="5"/>
        <end position="121"/>
    </location>
</feature>
<keyword evidence="1 3" id="KW-0597">Phosphoprotein</keyword>
<evidence type="ECO:0000259" key="4">
    <source>
        <dbReference type="PROSITE" id="PS50043"/>
    </source>
</evidence>
<protein>
    <submittedName>
        <fullName evidence="6">Response regulator transcription factor</fullName>
    </submittedName>
</protein>
<dbReference type="PROSITE" id="PS50043">
    <property type="entry name" value="HTH_LUXR_2"/>
    <property type="match status" value="1"/>
</dbReference>
<accession>A0A927GF86</accession>